<name>A0A094S6Y7_9ZZZZ</name>
<reference evidence="1" key="1">
    <citation type="submission" date="2014-06" db="EMBL/GenBank/DDBJ databases">
        <title>Key roles for freshwater Actinobacteria revealed by deep metagenomic sequencing.</title>
        <authorList>
            <person name="Ghai R."/>
            <person name="Mizuno C.M."/>
            <person name="Picazo A."/>
            <person name="Camacho A."/>
            <person name="Rodriguez-Valera F."/>
        </authorList>
    </citation>
    <scope>NUCLEOTIDE SEQUENCE</scope>
</reference>
<dbReference type="PANTHER" id="PTHR12475">
    <property type="match status" value="1"/>
</dbReference>
<sequence>MKLWLRLIVQLVSWRTRKPLQIHEVAKRKFRVWLTDLDIYRHMNNGVFLTILDLGRYDHGKRTGIWNKWKKLGWYPVVVAENITFRKSLELWQEFTLESKVIGWTDEAFYFEQRFVVKHQIYARAVVRIRFLKRSRGIVTPQEIFEVTPWIGPVPKLPEWVAQWSKASSLPKGKEPAPSEWN</sequence>
<dbReference type="AlphaFoldDB" id="A0A094S6Y7"/>
<evidence type="ECO:0000313" key="1">
    <source>
        <dbReference type="EMBL" id="KGA13673.1"/>
    </source>
</evidence>
<dbReference type="InterPro" id="IPR029069">
    <property type="entry name" value="HotDog_dom_sf"/>
</dbReference>
<dbReference type="Gene3D" id="3.10.129.10">
    <property type="entry name" value="Hotdog Thioesterase"/>
    <property type="match status" value="1"/>
</dbReference>
<accession>A0A094S6Y7</accession>
<dbReference type="PANTHER" id="PTHR12475:SF4">
    <property type="entry name" value="PROTEIN THEM6"/>
    <property type="match status" value="1"/>
</dbReference>
<proteinExistence type="predicted"/>
<protein>
    <submittedName>
        <fullName evidence="1">Thioesterase</fullName>
    </submittedName>
</protein>
<dbReference type="SUPFAM" id="SSF54637">
    <property type="entry name" value="Thioesterase/thiol ester dehydrase-isomerase"/>
    <property type="match status" value="1"/>
</dbReference>
<dbReference type="CDD" id="cd00586">
    <property type="entry name" value="4HBT"/>
    <property type="match status" value="1"/>
</dbReference>
<organism evidence="1">
    <name type="scientific">freshwater metagenome</name>
    <dbReference type="NCBI Taxonomy" id="449393"/>
    <lineage>
        <taxon>unclassified sequences</taxon>
        <taxon>metagenomes</taxon>
        <taxon>ecological metagenomes</taxon>
    </lineage>
</organism>
<dbReference type="EMBL" id="JNSL01000177">
    <property type="protein sequence ID" value="KGA13673.1"/>
    <property type="molecule type" value="Genomic_DNA"/>
</dbReference>
<dbReference type="InterPro" id="IPR051490">
    <property type="entry name" value="THEM6_lcsJ_thioesterase"/>
</dbReference>
<gene>
    <name evidence="1" type="ORF">GM51_19145</name>
</gene>
<dbReference type="Pfam" id="PF13279">
    <property type="entry name" value="4HBT_2"/>
    <property type="match status" value="1"/>
</dbReference>
<comment type="caution">
    <text evidence="1">The sequence shown here is derived from an EMBL/GenBank/DDBJ whole genome shotgun (WGS) entry which is preliminary data.</text>
</comment>